<dbReference type="InterPro" id="IPR015590">
    <property type="entry name" value="Aldehyde_DH_dom"/>
</dbReference>
<gene>
    <name evidence="5" type="ORF">ARC20_07005</name>
</gene>
<dbReference type="InterPro" id="IPR047110">
    <property type="entry name" value="GABD/Sad-like"/>
</dbReference>
<evidence type="ECO:0000313" key="5">
    <source>
        <dbReference type="EMBL" id="KRG45794.1"/>
    </source>
</evidence>
<dbReference type="Pfam" id="PF00171">
    <property type="entry name" value="Aldedh"/>
    <property type="match status" value="1"/>
</dbReference>
<evidence type="ECO:0000256" key="2">
    <source>
        <dbReference type="ARBA" id="ARBA00022857"/>
    </source>
</evidence>
<evidence type="ECO:0000259" key="4">
    <source>
        <dbReference type="Pfam" id="PF00171"/>
    </source>
</evidence>
<dbReference type="PANTHER" id="PTHR43217">
    <property type="entry name" value="SUCCINATE SEMIALDEHYDE DEHYDROGENASE [NAD(P)+] SAD"/>
    <property type="match status" value="1"/>
</dbReference>
<dbReference type="InterPro" id="IPR016163">
    <property type="entry name" value="Ald_DH_C"/>
</dbReference>
<keyword evidence="2" id="KW-0521">NADP</keyword>
<dbReference type="Gene3D" id="3.40.309.10">
    <property type="entry name" value="Aldehyde Dehydrogenase, Chain A, domain 2"/>
    <property type="match status" value="1"/>
</dbReference>
<dbReference type="FunFam" id="3.40.605.10:FF:000012">
    <property type="entry name" value="NAD-dependent succinate-semialdehyde dehydrogenase"/>
    <property type="match status" value="1"/>
</dbReference>
<evidence type="ECO:0000256" key="3">
    <source>
        <dbReference type="ARBA" id="ARBA00023002"/>
    </source>
</evidence>
<keyword evidence="3" id="KW-0560">Oxidoreductase</keyword>
<dbReference type="Proteomes" id="UP000051802">
    <property type="component" value="Unassembled WGS sequence"/>
</dbReference>
<accession>A0A0R0ATR3</accession>
<dbReference type="OrthoDB" id="9812625at2"/>
<evidence type="ECO:0000313" key="6">
    <source>
        <dbReference type="Proteomes" id="UP000051802"/>
    </source>
</evidence>
<reference evidence="5 6" key="1">
    <citation type="submission" date="2015-10" db="EMBL/GenBank/DDBJ databases">
        <title>Genome sequencing and analysis of members of genus Stenotrophomonas.</title>
        <authorList>
            <person name="Patil P.P."/>
            <person name="Midha S."/>
            <person name="Patil P.B."/>
        </authorList>
    </citation>
    <scope>NUCLEOTIDE SEQUENCE [LARGE SCALE GENOMIC DNA]</scope>
    <source>
        <strain evidence="5 6">JCM 16536</strain>
    </source>
</reference>
<dbReference type="EMBL" id="LLXU01000060">
    <property type="protein sequence ID" value="KRG45794.1"/>
    <property type="molecule type" value="Genomic_DNA"/>
</dbReference>
<dbReference type="AlphaFoldDB" id="A0A0R0ATR3"/>
<proteinExistence type="inferred from homology"/>
<dbReference type="CDD" id="cd07100">
    <property type="entry name" value="ALDH_SSADH1_GabD1"/>
    <property type="match status" value="1"/>
</dbReference>
<name>A0A0R0ATR3_9GAMM</name>
<dbReference type="PANTHER" id="PTHR43217:SF1">
    <property type="entry name" value="SUCCINATE SEMIALDEHYDE DEHYDROGENASE [NAD(P)+] SAD"/>
    <property type="match status" value="1"/>
</dbReference>
<dbReference type="InterPro" id="IPR044148">
    <property type="entry name" value="ALDH_GabD1-like"/>
</dbReference>
<dbReference type="RefSeq" id="WP_057645793.1">
    <property type="nucleotide sequence ID" value="NZ_LLXU01000060.1"/>
</dbReference>
<comment type="caution">
    <text evidence="5">The sequence shown here is derived from an EMBL/GenBank/DDBJ whole genome shotgun (WGS) entry which is preliminary data.</text>
</comment>
<dbReference type="InterPro" id="IPR016161">
    <property type="entry name" value="Ald_DH/histidinol_DH"/>
</dbReference>
<keyword evidence="6" id="KW-1185">Reference proteome</keyword>
<dbReference type="GO" id="GO:0004030">
    <property type="term" value="F:aldehyde dehydrogenase [NAD(P)+] activity"/>
    <property type="evidence" value="ECO:0007669"/>
    <property type="project" value="InterPro"/>
</dbReference>
<comment type="similarity">
    <text evidence="1">Belongs to the aldehyde dehydrogenase family.</text>
</comment>
<dbReference type="GO" id="GO:0004777">
    <property type="term" value="F:succinate-semialdehyde dehydrogenase (NAD+) activity"/>
    <property type="evidence" value="ECO:0007669"/>
    <property type="project" value="TreeGrafter"/>
</dbReference>
<sequence length="455" mass="48720">MSSYETINPHTGQSEHTVQLMDAAAIEQRLAAASKAFPTWAARPLDERAALLRKAGEALTRRREDIQRVMTAEMGKLRVEALAEIDKCAQACAYYADHAAEYLQPKEIRTEAQRSYVRYEPIGCVFAVMPWNFPIWQVFRFLAPGLMAGNVALLKHASNVPRCADAIKSVLDEAGFPAGVFDVLHIDNDQAAEVLRDPRVVAVTLTGSERAGRSIAGNAGEQLKKSVMELGGSDAFVVLDDADLDKTVAAAVKSRFDNAGQTCIAAKRFIVVAPIADAFVEKFVAAAGKRVAGDPQREDVTLAPMARADLRDELHKQVKASVGKGAKVLLGGEPVAGTNAAYPATILDAVGPGMPAYDEELFGPVAAILRVSDEAEAVRVANDTTYGLGGSVWTGDAARGERVAQQLECGAAFVNAIVKSDVRLPFGGTKRSGFGRELAEHGIHEFTNVKTVYVA</sequence>
<dbReference type="PROSITE" id="PS00070">
    <property type="entry name" value="ALDEHYDE_DEHYDR_CYS"/>
    <property type="match status" value="1"/>
</dbReference>
<dbReference type="SUPFAM" id="SSF53720">
    <property type="entry name" value="ALDH-like"/>
    <property type="match status" value="1"/>
</dbReference>
<dbReference type="Gene3D" id="3.40.605.10">
    <property type="entry name" value="Aldehyde Dehydrogenase, Chain A, domain 1"/>
    <property type="match status" value="1"/>
</dbReference>
<dbReference type="FunFam" id="3.40.309.10:FF:000010">
    <property type="entry name" value="Gamma-aminobutyraldehyde dehydrogenase"/>
    <property type="match status" value="1"/>
</dbReference>
<protein>
    <submittedName>
        <fullName evidence="5">Succinate-semialdehyde dehydrogenase</fullName>
    </submittedName>
</protein>
<evidence type="ECO:0000256" key="1">
    <source>
        <dbReference type="ARBA" id="ARBA00009986"/>
    </source>
</evidence>
<feature type="domain" description="Aldehyde dehydrogenase" evidence="4">
    <location>
        <begin position="3"/>
        <end position="452"/>
    </location>
</feature>
<organism evidence="5 6">
    <name type="scientific">Stenotrophomonas panacihumi</name>
    <dbReference type="NCBI Taxonomy" id="676599"/>
    <lineage>
        <taxon>Bacteria</taxon>
        <taxon>Pseudomonadati</taxon>
        <taxon>Pseudomonadota</taxon>
        <taxon>Gammaproteobacteria</taxon>
        <taxon>Lysobacterales</taxon>
        <taxon>Lysobacteraceae</taxon>
        <taxon>Stenotrophomonas</taxon>
    </lineage>
</organism>
<dbReference type="InterPro" id="IPR016162">
    <property type="entry name" value="Ald_DH_N"/>
</dbReference>
<dbReference type="STRING" id="676599.ARC20_07005"/>
<dbReference type="InterPro" id="IPR016160">
    <property type="entry name" value="Ald_DH_CS_CYS"/>
</dbReference>